<gene>
    <name evidence="3" type="ORF">RHODO2019_05460</name>
</gene>
<sequence length="311" mass="32508">MTVSLRVRLADLVRRRAGGEITSMSAADIATAQTTHVGHSRVRDLVFGRVAEGVAIEDRVVAARSGDLRVRLYSPTGRTPRGCVVNLHGGGWVLGDLDGNDWTCSTVAARTGAQVVSVDYRLAPTHRFPAGVEDCLDGLRWAAELASSSAGIVVMGDSAGGNLAAALALASRDQGSPGIALQVLIYPGTDLTKQSPSLVENAEAPFLTKAGVDAFTEHYLGPGGDPRDPLASPLLAPDHTGLPPALILTAEHDPIRDDGRRYAAVLREAGVPVRHTDYVDAPHGFLSVPGLVPAGKQAIAEICAEITAVLR</sequence>
<reference evidence="3" key="1">
    <citation type="submission" date="2022-10" db="EMBL/GenBank/DDBJ databases">
        <title>Rhodococcus sp.75.</title>
        <authorList>
            <person name="Sun M."/>
        </authorList>
    </citation>
    <scope>NUCLEOTIDE SEQUENCE</scope>
    <source>
        <strain evidence="3">75</strain>
    </source>
</reference>
<evidence type="ECO:0000313" key="3">
    <source>
        <dbReference type="EMBL" id="UZJ25882.1"/>
    </source>
</evidence>
<evidence type="ECO:0000256" key="1">
    <source>
        <dbReference type="ARBA" id="ARBA00022801"/>
    </source>
</evidence>
<keyword evidence="1 3" id="KW-0378">Hydrolase</keyword>
<evidence type="ECO:0000313" key="4">
    <source>
        <dbReference type="Proteomes" id="UP001164965"/>
    </source>
</evidence>
<name>A0ABY6P2L3_9NOCA</name>
<dbReference type="InterPro" id="IPR050300">
    <property type="entry name" value="GDXG_lipolytic_enzyme"/>
</dbReference>
<organism evidence="3 4">
    <name type="scientific">Rhodococcus antarcticus</name>
    <dbReference type="NCBI Taxonomy" id="2987751"/>
    <lineage>
        <taxon>Bacteria</taxon>
        <taxon>Bacillati</taxon>
        <taxon>Actinomycetota</taxon>
        <taxon>Actinomycetes</taxon>
        <taxon>Mycobacteriales</taxon>
        <taxon>Nocardiaceae</taxon>
        <taxon>Rhodococcus</taxon>
    </lineage>
</organism>
<dbReference type="PANTHER" id="PTHR48081:SF8">
    <property type="entry name" value="ALPHA_BETA HYDROLASE FOLD-3 DOMAIN-CONTAINING PROTEIN-RELATED"/>
    <property type="match status" value="1"/>
</dbReference>
<dbReference type="InterPro" id="IPR013094">
    <property type="entry name" value="AB_hydrolase_3"/>
</dbReference>
<dbReference type="Gene3D" id="3.40.50.1820">
    <property type="entry name" value="alpha/beta hydrolase"/>
    <property type="match status" value="1"/>
</dbReference>
<evidence type="ECO:0000259" key="2">
    <source>
        <dbReference type="Pfam" id="PF07859"/>
    </source>
</evidence>
<protein>
    <submittedName>
        <fullName evidence="3">Alpha/beta hydrolase</fullName>
    </submittedName>
</protein>
<accession>A0ABY6P2L3</accession>
<dbReference type="Proteomes" id="UP001164965">
    <property type="component" value="Chromosome"/>
</dbReference>
<dbReference type="InterPro" id="IPR029058">
    <property type="entry name" value="AB_hydrolase_fold"/>
</dbReference>
<dbReference type="RefSeq" id="WP_265383986.1">
    <property type="nucleotide sequence ID" value="NZ_CP110615.1"/>
</dbReference>
<dbReference type="SUPFAM" id="SSF53474">
    <property type="entry name" value="alpha/beta-Hydrolases"/>
    <property type="match status" value="1"/>
</dbReference>
<dbReference type="Pfam" id="PF07859">
    <property type="entry name" value="Abhydrolase_3"/>
    <property type="match status" value="1"/>
</dbReference>
<feature type="domain" description="Alpha/beta hydrolase fold-3" evidence="2">
    <location>
        <begin position="84"/>
        <end position="286"/>
    </location>
</feature>
<dbReference type="EMBL" id="CP110615">
    <property type="protein sequence ID" value="UZJ25882.1"/>
    <property type="molecule type" value="Genomic_DNA"/>
</dbReference>
<dbReference type="PANTHER" id="PTHR48081">
    <property type="entry name" value="AB HYDROLASE SUPERFAMILY PROTEIN C4A8.06C"/>
    <property type="match status" value="1"/>
</dbReference>
<dbReference type="GO" id="GO:0016787">
    <property type="term" value="F:hydrolase activity"/>
    <property type="evidence" value="ECO:0007669"/>
    <property type="project" value="UniProtKB-KW"/>
</dbReference>
<keyword evidence="4" id="KW-1185">Reference proteome</keyword>
<proteinExistence type="predicted"/>